<dbReference type="InterPro" id="IPR003795">
    <property type="entry name" value="DUF192"/>
</dbReference>
<gene>
    <name evidence="1" type="ORF">ANT2_1698</name>
    <name evidence="2" type="ORF">ANT3_1700</name>
</gene>
<dbReference type="Pfam" id="PF02643">
    <property type="entry name" value="DUF192"/>
    <property type="match status" value="1"/>
</dbReference>
<name>A0A484S967_9ZZZZ</name>
<dbReference type="PANTHER" id="PTHR37953">
    <property type="entry name" value="UPF0127 PROTEIN MJ1496"/>
    <property type="match status" value="1"/>
</dbReference>
<evidence type="ECO:0000313" key="2">
    <source>
        <dbReference type="EMBL" id="VFR58177.1"/>
    </source>
</evidence>
<proteinExistence type="predicted"/>
<dbReference type="EMBL" id="CAADIG010000015">
    <property type="protein sequence ID" value="VFR43752.1"/>
    <property type="molecule type" value="Genomic_DNA"/>
</dbReference>
<organism evidence="2">
    <name type="scientific">plant metagenome</name>
    <dbReference type="NCBI Taxonomy" id="1297885"/>
    <lineage>
        <taxon>unclassified sequences</taxon>
        <taxon>metagenomes</taxon>
        <taxon>organismal metagenomes</taxon>
    </lineage>
</organism>
<dbReference type="InterPro" id="IPR038695">
    <property type="entry name" value="Saro_0823-like_sf"/>
</dbReference>
<dbReference type="Gene3D" id="2.60.120.1140">
    <property type="entry name" value="Protein of unknown function DUF192"/>
    <property type="match status" value="1"/>
</dbReference>
<dbReference type="PANTHER" id="PTHR37953:SF1">
    <property type="entry name" value="UPF0127 PROTEIN MJ1496"/>
    <property type="match status" value="1"/>
</dbReference>
<reference evidence="2" key="1">
    <citation type="submission" date="2019-03" db="EMBL/GenBank/DDBJ databases">
        <authorList>
            <person name="Danneels B."/>
        </authorList>
    </citation>
    <scope>NUCLEOTIDE SEQUENCE</scope>
</reference>
<sequence>MYKHRMTRIRSFLRSDRHLHALLACAALLPASVFAASGALPLRELTAGMHRIHAEIADTDASRTRGLMQRESLAPNHGMLFIFQDSDTRCFWMRNTPLPLTIAFLDDEGRVVNLADMAPHTETPHCSAEPVRYALEMEQGWFSQRGIQAGARLQGLPEEGR</sequence>
<evidence type="ECO:0000313" key="1">
    <source>
        <dbReference type="EMBL" id="VFR43752.1"/>
    </source>
</evidence>
<accession>A0A484S967</accession>
<dbReference type="AlphaFoldDB" id="A0A484S967"/>
<protein>
    <submittedName>
        <fullName evidence="2">Exported protein</fullName>
    </submittedName>
</protein>
<dbReference type="EMBL" id="CAADID010000003">
    <property type="protein sequence ID" value="VFR58177.1"/>
    <property type="molecule type" value="Genomic_DNA"/>
</dbReference>